<gene>
    <name evidence="1" type="ORF">BofuT4_uP073130.1</name>
</gene>
<sequence length="95" mass="10877">MMRQLHNISIAVHDITQDIDIILEEGEKLYGHGNKAACLSQYWKDICYISEILSAHVDRGIILISLLFTNVREQAQSDQFSDMQQIDFFYGAVSI</sequence>
<dbReference type="InParanoid" id="G2XP95"/>
<evidence type="ECO:0000313" key="1">
    <source>
        <dbReference type="EMBL" id="CCD42701.1"/>
    </source>
</evidence>
<accession>G2XP95</accession>
<dbReference type="AlphaFoldDB" id="G2XP95"/>
<dbReference type="Proteomes" id="UP000008177">
    <property type="component" value="Unplaced contigs"/>
</dbReference>
<reference evidence="2" key="1">
    <citation type="journal article" date="2011" name="PLoS Genet.">
        <title>Genomic analysis of the necrotrophic fungal pathogens Sclerotinia sclerotiorum and Botrytis cinerea.</title>
        <authorList>
            <person name="Amselem J."/>
            <person name="Cuomo C.A."/>
            <person name="van Kan J.A."/>
            <person name="Viaud M."/>
            <person name="Benito E.P."/>
            <person name="Couloux A."/>
            <person name="Coutinho P.M."/>
            <person name="de Vries R.P."/>
            <person name="Dyer P.S."/>
            <person name="Fillinger S."/>
            <person name="Fournier E."/>
            <person name="Gout L."/>
            <person name="Hahn M."/>
            <person name="Kohn L."/>
            <person name="Lapalu N."/>
            <person name="Plummer K.M."/>
            <person name="Pradier J.M."/>
            <person name="Quevillon E."/>
            <person name="Sharon A."/>
            <person name="Simon A."/>
            <person name="ten Have A."/>
            <person name="Tudzynski B."/>
            <person name="Tudzynski P."/>
            <person name="Wincker P."/>
            <person name="Andrew M."/>
            <person name="Anthouard V."/>
            <person name="Beever R.E."/>
            <person name="Beffa R."/>
            <person name="Benoit I."/>
            <person name="Bouzid O."/>
            <person name="Brault B."/>
            <person name="Chen Z."/>
            <person name="Choquer M."/>
            <person name="Collemare J."/>
            <person name="Cotton P."/>
            <person name="Danchin E.G."/>
            <person name="Da Silva C."/>
            <person name="Gautier A."/>
            <person name="Giraud C."/>
            <person name="Giraud T."/>
            <person name="Gonzalez C."/>
            <person name="Grossetete S."/>
            <person name="Guldener U."/>
            <person name="Henrissat B."/>
            <person name="Howlett B.J."/>
            <person name="Kodira C."/>
            <person name="Kretschmer M."/>
            <person name="Lappartient A."/>
            <person name="Leroch M."/>
            <person name="Levis C."/>
            <person name="Mauceli E."/>
            <person name="Neuveglise C."/>
            <person name="Oeser B."/>
            <person name="Pearson M."/>
            <person name="Poulain J."/>
            <person name="Poussereau N."/>
            <person name="Quesneville H."/>
            <person name="Rascle C."/>
            <person name="Schumacher J."/>
            <person name="Segurens B."/>
            <person name="Sexton A."/>
            <person name="Silva E."/>
            <person name="Sirven C."/>
            <person name="Soanes D.M."/>
            <person name="Talbot N.J."/>
            <person name="Templeton M."/>
            <person name="Yandava C."/>
            <person name="Yarden O."/>
            <person name="Zeng Q."/>
            <person name="Rollins J.A."/>
            <person name="Lebrun M.H."/>
            <person name="Dickman M."/>
        </authorList>
    </citation>
    <scope>NUCLEOTIDE SEQUENCE [LARGE SCALE GENOMIC DNA]</scope>
    <source>
        <strain evidence="2">T4</strain>
    </source>
</reference>
<proteinExistence type="predicted"/>
<dbReference type="HOGENOM" id="CLU_2372514_0_0_1"/>
<protein>
    <submittedName>
        <fullName evidence="1">Uncharacterized protein</fullName>
    </submittedName>
</protein>
<name>G2XP95_BOTF4</name>
<evidence type="ECO:0000313" key="2">
    <source>
        <dbReference type="Proteomes" id="UP000008177"/>
    </source>
</evidence>
<organism evidence="1 2">
    <name type="scientific">Botryotinia fuckeliana (strain T4)</name>
    <name type="common">Noble rot fungus</name>
    <name type="synonym">Botrytis cinerea</name>
    <dbReference type="NCBI Taxonomy" id="999810"/>
    <lineage>
        <taxon>Eukaryota</taxon>
        <taxon>Fungi</taxon>
        <taxon>Dikarya</taxon>
        <taxon>Ascomycota</taxon>
        <taxon>Pezizomycotina</taxon>
        <taxon>Leotiomycetes</taxon>
        <taxon>Helotiales</taxon>
        <taxon>Sclerotiniaceae</taxon>
        <taxon>Botrytis</taxon>
    </lineage>
</organism>
<dbReference type="EMBL" id="FQ790248">
    <property type="protein sequence ID" value="CCD42701.1"/>
    <property type="molecule type" value="Genomic_DNA"/>
</dbReference>